<keyword evidence="4" id="KW-1185">Reference proteome</keyword>
<dbReference type="EMBL" id="CP032157">
    <property type="protein sequence ID" value="AXY78764.1"/>
    <property type="molecule type" value="Genomic_DNA"/>
</dbReference>
<dbReference type="PANTHER" id="PTHR42856:SF1">
    <property type="entry name" value="ACYL-COENZYME A THIOESTERASE PAAI"/>
    <property type="match status" value="1"/>
</dbReference>
<dbReference type="InterPro" id="IPR003736">
    <property type="entry name" value="PAAI_dom"/>
</dbReference>
<dbReference type="InterPro" id="IPR029069">
    <property type="entry name" value="HotDog_dom_sf"/>
</dbReference>
<sequence>MQADQLAQQVVDKMMEHDAFSQWLGIEVVAVREGYSKLKMTLRPEMLNGFGVIHGGVTFSLADSALAFACNNRNNLSLALDVSITFTKSGMPGDVFTAEAKEMHNGRSTGLYLINVTNQHNQSVAVFKGTCFRTGKELVNIQPETGEV</sequence>
<dbReference type="PANTHER" id="PTHR42856">
    <property type="entry name" value="ACYL-COENZYME A THIOESTERASE PAAI"/>
    <property type="match status" value="1"/>
</dbReference>
<name>A0A3B7MW94_9BACT</name>
<accession>A0A3B7MW94</accession>
<evidence type="ECO:0000259" key="2">
    <source>
        <dbReference type="Pfam" id="PF03061"/>
    </source>
</evidence>
<dbReference type="GO" id="GO:0016289">
    <property type="term" value="F:acyl-CoA hydrolase activity"/>
    <property type="evidence" value="ECO:0007669"/>
    <property type="project" value="UniProtKB-ARBA"/>
</dbReference>
<dbReference type="Pfam" id="PF03061">
    <property type="entry name" value="4HBT"/>
    <property type="match status" value="1"/>
</dbReference>
<dbReference type="SUPFAM" id="SSF54637">
    <property type="entry name" value="Thioesterase/thiol ester dehydrase-isomerase"/>
    <property type="match status" value="1"/>
</dbReference>
<dbReference type="OrthoDB" id="32575at2"/>
<dbReference type="InterPro" id="IPR006683">
    <property type="entry name" value="Thioestr_dom"/>
</dbReference>
<dbReference type="AlphaFoldDB" id="A0A3B7MW94"/>
<dbReference type="KEGG" id="pseg:D3H65_24205"/>
<reference evidence="3 4" key="1">
    <citation type="submission" date="2018-09" db="EMBL/GenBank/DDBJ databases">
        <title>Genome sequencing of strain 6GH32-13.</title>
        <authorList>
            <person name="Weon H.-Y."/>
            <person name="Heo J."/>
            <person name="Kwon S.-W."/>
        </authorList>
    </citation>
    <scope>NUCLEOTIDE SEQUENCE [LARGE SCALE GENOMIC DNA]</scope>
    <source>
        <strain evidence="3 4">5GH32-13</strain>
    </source>
</reference>
<dbReference type="Gene3D" id="3.10.129.10">
    <property type="entry name" value="Hotdog Thioesterase"/>
    <property type="match status" value="1"/>
</dbReference>
<dbReference type="CDD" id="cd03443">
    <property type="entry name" value="PaaI_thioesterase"/>
    <property type="match status" value="1"/>
</dbReference>
<dbReference type="Proteomes" id="UP000263900">
    <property type="component" value="Chromosome"/>
</dbReference>
<protein>
    <submittedName>
        <fullName evidence="3">Hotdog fold thioesterase</fullName>
    </submittedName>
</protein>
<proteinExistence type="predicted"/>
<feature type="domain" description="Thioesterase" evidence="2">
    <location>
        <begin position="50"/>
        <end position="124"/>
    </location>
</feature>
<organism evidence="3 4">
    <name type="scientific">Paraflavitalea soli</name>
    <dbReference type="NCBI Taxonomy" id="2315862"/>
    <lineage>
        <taxon>Bacteria</taxon>
        <taxon>Pseudomonadati</taxon>
        <taxon>Bacteroidota</taxon>
        <taxon>Chitinophagia</taxon>
        <taxon>Chitinophagales</taxon>
        <taxon>Chitinophagaceae</taxon>
        <taxon>Paraflavitalea</taxon>
    </lineage>
</organism>
<dbReference type="NCBIfam" id="TIGR00369">
    <property type="entry name" value="unchar_dom_1"/>
    <property type="match status" value="1"/>
</dbReference>
<evidence type="ECO:0000313" key="4">
    <source>
        <dbReference type="Proteomes" id="UP000263900"/>
    </source>
</evidence>
<keyword evidence="1" id="KW-0378">Hydrolase</keyword>
<evidence type="ECO:0000313" key="3">
    <source>
        <dbReference type="EMBL" id="AXY78764.1"/>
    </source>
</evidence>
<evidence type="ECO:0000256" key="1">
    <source>
        <dbReference type="ARBA" id="ARBA00022801"/>
    </source>
</evidence>
<dbReference type="RefSeq" id="WP_119054640.1">
    <property type="nucleotide sequence ID" value="NZ_CP032157.1"/>
</dbReference>
<dbReference type="InterPro" id="IPR052723">
    <property type="entry name" value="Acyl-CoA_thioesterase_PaaI"/>
</dbReference>
<gene>
    <name evidence="3" type="ORF">D3H65_24205</name>
</gene>